<dbReference type="PANTHER" id="PTHR24304:SF2">
    <property type="entry name" value="24-HYDROXYCHOLESTEROL 7-ALPHA-HYDROXYLASE"/>
    <property type="match status" value="1"/>
</dbReference>
<evidence type="ECO:0000256" key="5">
    <source>
        <dbReference type="ARBA" id="ARBA00022723"/>
    </source>
</evidence>
<organism evidence="13 14">
    <name type="scientific">Mycena pura</name>
    <dbReference type="NCBI Taxonomy" id="153505"/>
    <lineage>
        <taxon>Eukaryota</taxon>
        <taxon>Fungi</taxon>
        <taxon>Dikarya</taxon>
        <taxon>Basidiomycota</taxon>
        <taxon>Agaricomycotina</taxon>
        <taxon>Agaricomycetes</taxon>
        <taxon>Agaricomycetidae</taxon>
        <taxon>Agaricales</taxon>
        <taxon>Marasmiineae</taxon>
        <taxon>Mycenaceae</taxon>
        <taxon>Mycena</taxon>
    </lineage>
</organism>
<evidence type="ECO:0000256" key="2">
    <source>
        <dbReference type="ARBA" id="ARBA00004370"/>
    </source>
</evidence>
<dbReference type="PROSITE" id="PS00086">
    <property type="entry name" value="CYTOCHROME_P450"/>
    <property type="match status" value="1"/>
</dbReference>
<comment type="cofactor">
    <cofactor evidence="1 10">
        <name>heme</name>
        <dbReference type="ChEBI" id="CHEBI:30413"/>
    </cofactor>
</comment>
<evidence type="ECO:0000256" key="9">
    <source>
        <dbReference type="ARBA" id="ARBA00023136"/>
    </source>
</evidence>
<keyword evidence="12" id="KW-1133">Transmembrane helix</keyword>
<keyword evidence="12" id="KW-0812">Transmembrane</keyword>
<dbReference type="Proteomes" id="UP001219525">
    <property type="component" value="Unassembled WGS sequence"/>
</dbReference>
<comment type="caution">
    <text evidence="13">The sequence shown here is derived from an EMBL/GenBank/DDBJ whole genome shotgun (WGS) entry which is preliminary data.</text>
</comment>
<feature type="binding site" description="axial binding residue" evidence="10">
    <location>
        <position position="498"/>
    </location>
    <ligand>
        <name>heme</name>
        <dbReference type="ChEBI" id="CHEBI:30413"/>
    </ligand>
    <ligandPart>
        <name>Fe</name>
        <dbReference type="ChEBI" id="CHEBI:18248"/>
    </ligandPart>
</feature>
<dbReference type="GO" id="GO:0004497">
    <property type="term" value="F:monooxygenase activity"/>
    <property type="evidence" value="ECO:0007669"/>
    <property type="project" value="UniProtKB-KW"/>
</dbReference>
<evidence type="ECO:0000256" key="6">
    <source>
        <dbReference type="ARBA" id="ARBA00023002"/>
    </source>
</evidence>
<dbReference type="InterPro" id="IPR036396">
    <property type="entry name" value="Cyt_P450_sf"/>
</dbReference>
<dbReference type="Gene3D" id="1.10.630.10">
    <property type="entry name" value="Cytochrome P450"/>
    <property type="match status" value="1"/>
</dbReference>
<dbReference type="PRINTS" id="PR00465">
    <property type="entry name" value="EP450IV"/>
</dbReference>
<accession>A0AAD6VBD2</accession>
<keyword evidence="5 10" id="KW-0479">Metal-binding</keyword>
<dbReference type="GO" id="GO:0016705">
    <property type="term" value="F:oxidoreductase activity, acting on paired donors, with incorporation or reduction of molecular oxygen"/>
    <property type="evidence" value="ECO:0007669"/>
    <property type="project" value="InterPro"/>
</dbReference>
<evidence type="ECO:0000256" key="11">
    <source>
        <dbReference type="RuleBase" id="RU000461"/>
    </source>
</evidence>
<dbReference type="InterPro" id="IPR050529">
    <property type="entry name" value="CYP450_sterol_14alpha_dmase"/>
</dbReference>
<evidence type="ECO:0000313" key="13">
    <source>
        <dbReference type="EMBL" id="KAJ7204795.1"/>
    </source>
</evidence>
<evidence type="ECO:0000313" key="14">
    <source>
        <dbReference type="Proteomes" id="UP001219525"/>
    </source>
</evidence>
<dbReference type="GO" id="GO:0016020">
    <property type="term" value="C:membrane"/>
    <property type="evidence" value="ECO:0007669"/>
    <property type="project" value="UniProtKB-SubCell"/>
</dbReference>
<dbReference type="PRINTS" id="PR00385">
    <property type="entry name" value="P450"/>
</dbReference>
<evidence type="ECO:0000256" key="4">
    <source>
        <dbReference type="ARBA" id="ARBA00022617"/>
    </source>
</evidence>
<dbReference type="AlphaFoldDB" id="A0AAD6VBD2"/>
<evidence type="ECO:0000256" key="3">
    <source>
        <dbReference type="ARBA" id="ARBA00010617"/>
    </source>
</evidence>
<proteinExistence type="inferred from homology"/>
<evidence type="ECO:0000256" key="1">
    <source>
        <dbReference type="ARBA" id="ARBA00001971"/>
    </source>
</evidence>
<dbReference type="EMBL" id="JARJCW010000046">
    <property type="protein sequence ID" value="KAJ7204795.1"/>
    <property type="molecule type" value="Genomic_DNA"/>
</dbReference>
<evidence type="ECO:0000256" key="8">
    <source>
        <dbReference type="ARBA" id="ARBA00023033"/>
    </source>
</evidence>
<feature type="transmembrane region" description="Helical" evidence="12">
    <location>
        <begin position="30"/>
        <end position="50"/>
    </location>
</feature>
<evidence type="ECO:0000256" key="12">
    <source>
        <dbReference type="SAM" id="Phobius"/>
    </source>
</evidence>
<keyword evidence="4 10" id="KW-0349">Heme</keyword>
<keyword evidence="7 10" id="KW-0408">Iron</keyword>
<keyword evidence="8 11" id="KW-0503">Monooxygenase</keyword>
<sequence length="553" mass="62790">MSYSALNSSSPLVDVWSGYLAQAQQVPSSWWLLLAFINTPILAVLFNALWQVIVPRKASDPPLVFHWLPIVGSALWYGNDPINFFKSCQEKYGNVFTFILLGRKVTVALSAKGSDFVLGGKSTAFNAEDAYKNLTVPIFGKDVVYDVPNEVFMQQKKFAKFSFTTDRFRAYVGMIEDEVEEFLMHDASFRTYQQNDINEWGDFDAVAAMSEMVILTASRTLQGKEVRENLDGSIAQLYADLDGGFTPLNWLFANLPLESYRKRDRAHKKMSDIYIEIVKKRKQNPDGDEHNDMIASLLDQKYRNGDKMRDHEVAHLMIALLMAGQHTSSATLAWTLLHLASQPKIAAAVYDEQLKHFGNPDGTFRSMTYDDLRHLSILDSCIRETLRIHPPIHSIMRRVREDVVVPATLAAPSKDGMYIVPKDNYVLASPLMSQIDPRIWSDSDQWIPARWYDQEGMAAQAAKAYADEHGEKVDFGFGAVSKGTESPYQPFGSGKHRCIGEQFAYLQIGTVIATLIRRVELRLTTPVPEHNFHTMILMPKDPKTIHYRRRKFD</sequence>
<protein>
    <submittedName>
        <fullName evidence="13">Lanosterol 14-alpha-demethylase</fullName>
    </submittedName>
</protein>
<gene>
    <name evidence="13" type="ORF">GGX14DRAFT_698721</name>
</gene>
<reference evidence="13" key="1">
    <citation type="submission" date="2023-03" db="EMBL/GenBank/DDBJ databases">
        <title>Massive genome expansion in bonnet fungi (Mycena s.s.) driven by repeated elements and novel gene families across ecological guilds.</title>
        <authorList>
            <consortium name="Lawrence Berkeley National Laboratory"/>
            <person name="Harder C.B."/>
            <person name="Miyauchi S."/>
            <person name="Viragh M."/>
            <person name="Kuo A."/>
            <person name="Thoen E."/>
            <person name="Andreopoulos B."/>
            <person name="Lu D."/>
            <person name="Skrede I."/>
            <person name="Drula E."/>
            <person name="Henrissat B."/>
            <person name="Morin E."/>
            <person name="Kohler A."/>
            <person name="Barry K."/>
            <person name="LaButti K."/>
            <person name="Morin E."/>
            <person name="Salamov A."/>
            <person name="Lipzen A."/>
            <person name="Mereny Z."/>
            <person name="Hegedus B."/>
            <person name="Baldrian P."/>
            <person name="Stursova M."/>
            <person name="Weitz H."/>
            <person name="Taylor A."/>
            <person name="Grigoriev I.V."/>
            <person name="Nagy L.G."/>
            <person name="Martin F."/>
            <person name="Kauserud H."/>
        </authorList>
    </citation>
    <scope>NUCLEOTIDE SEQUENCE</scope>
    <source>
        <strain evidence="13">9144</strain>
    </source>
</reference>
<comment type="similarity">
    <text evidence="3 11">Belongs to the cytochrome P450 family.</text>
</comment>
<keyword evidence="9 12" id="KW-0472">Membrane</keyword>
<dbReference type="GO" id="GO:0005506">
    <property type="term" value="F:iron ion binding"/>
    <property type="evidence" value="ECO:0007669"/>
    <property type="project" value="InterPro"/>
</dbReference>
<keyword evidence="14" id="KW-1185">Reference proteome</keyword>
<evidence type="ECO:0000256" key="7">
    <source>
        <dbReference type="ARBA" id="ARBA00023004"/>
    </source>
</evidence>
<dbReference type="PANTHER" id="PTHR24304">
    <property type="entry name" value="CYTOCHROME P450 FAMILY 7"/>
    <property type="match status" value="1"/>
</dbReference>
<dbReference type="CDD" id="cd11042">
    <property type="entry name" value="CYP51-like"/>
    <property type="match status" value="1"/>
</dbReference>
<dbReference type="GO" id="GO:0020037">
    <property type="term" value="F:heme binding"/>
    <property type="evidence" value="ECO:0007669"/>
    <property type="project" value="InterPro"/>
</dbReference>
<dbReference type="Pfam" id="PF00067">
    <property type="entry name" value="p450"/>
    <property type="match status" value="1"/>
</dbReference>
<dbReference type="InterPro" id="IPR001128">
    <property type="entry name" value="Cyt_P450"/>
</dbReference>
<name>A0AAD6VBD2_9AGAR</name>
<dbReference type="FunFam" id="1.10.630.10:FF:000033">
    <property type="entry name" value="14-alpha sterol demethylase"/>
    <property type="match status" value="1"/>
</dbReference>
<dbReference type="InterPro" id="IPR002403">
    <property type="entry name" value="Cyt_P450_E_grp-IV"/>
</dbReference>
<evidence type="ECO:0000256" key="10">
    <source>
        <dbReference type="PIRSR" id="PIRSR602403-1"/>
    </source>
</evidence>
<comment type="subcellular location">
    <subcellularLocation>
        <location evidence="2">Membrane</location>
    </subcellularLocation>
</comment>
<dbReference type="SUPFAM" id="SSF48264">
    <property type="entry name" value="Cytochrome P450"/>
    <property type="match status" value="1"/>
</dbReference>
<keyword evidence="6 11" id="KW-0560">Oxidoreductase</keyword>
<dbReference type="InterPro" id="IPR017972">
    <property type="entry name" value="Cyt_P450_CS"/>
</dbReference>